<keyword evidence="2" id="KW-1185">Reference proteome</keyword>
<evidence type="ECO:0000313" key="2">
    <source>
        <dbReference type="Proteomes" id="UP000799444"/>
    </source>
</evidence>
<name>A0A9P4QKI3_9PLEO</name>
<accession>A0A9P4QKI3</accession>
<dbReference type="EMBL" id="ML996430">
    <property type="protein sequence ID" value="KAF2726589.1"/>
    <property type="molecule type" value="Genomic_DNA"/>
</dbReference>
<proteinExistence type="predicted"/>
<sequence>MIIWMVPITSTLTPGKLSIRSELYNDTSLKSIPFINFTTLRFTDQIIDNGFGYTYSGPSQIAQSIAVAVSAGGAILPIRPPALNSSWNTEFYGPALNCTNSTQTRRQNLSESYLQWLRALQSEDACFGAWKPIYLGWFGDVPTPLINSSARAHGGDDEDTPYSTFILGGRDPIINVATYPGILEASRSGCVDSLDSVGSGSFRDTHVPSVAQDPLGTIGEGATMVRCQMFNSTYNV</sequence>
<organism evidence="1 2">
    <name type="scientific">Polyplosphaeria fusca</name>
    <dbReference type="NCBI Taxonomy" id="682080"/>
    <lineage>
        <taxon>Eukaryota</taxon>
        <taxon>Fungi</taxon>
        <taxon>Dikarya</taxon>
        <taxon>Ascomycota</taxon>
        <taxon>Pezizomycotina</taxon>
        <taxon>Dothideomycetes</taxon>
        <taxon>Pleosporomycetidae</taxon>
        <taxon>Pleosporales</taxon>
        <taxon>Tetraplosphaeriaceae</taxon>
        <taxon>Polyplosphaeria</taxon>
    </lineage>
</organism>
<dbReference type="OrthoDB" id="3796763at2759"/>
<reference evidence="1" key="1">
    <citation type="journal article" date="2020" name="Stud. Mycol.">
        <title>101 Dothideomycetes genomes: a test case for predicting lifestyles and emergence of pathogens.</title>
        <authorList>
            <person name="Haridas S."/>
            <person name="Albert R."/>
            <person name="Binder M."/>
            <person name="Bloem J."/>
            <person name="Labutti K."/>
            <person name="Salamov A."/>
            <person name="Andreopoulos B."/>
            <person name="Baker S."/>
            <person name="Barry K."/>
            <person name="Bills G."/>
            <person name="Bluhm B."/>
            <person name="Cannon C."/>
            <person name="Castanera R."/>
            <person name="Culley D."/>
            <person name="Daum C."/>
            <person name="Ezra D."/>
            <person name="Gonzalez J."/>
            <person name="Henrissat B."/>
            <person name="Kuo A."/>
            <person name="Liang C."/>
            <person name="Lipzen A."/>
            <person name="Lutzoni F."/>
            <person name="Magnuson J."/>
            <person name="Mondo S."/>
            <person name="Nolan M."/>
            <person name="Ohm R."/>
            <person name="Pangilinan J."/>
            <person name="Park H.-J."/>
            <person name="Ramirez L."/>
            <person name="Alfaro M."/>
            <person name="Sun H."/>
            <person name="Tritt A."/>
            <person name="Yoshinaga Y."/>
            <person name="Zwiers L.-H."/>
            <person name="Turgeon B."/>
            <person name="Goodwin S."/>
            <person name="Spatafora J."/>
            <person name="Crous P."/>
            <person name="Grigoriev I."/>
        </authorList>
    </citation>
    <scope>NUCLEOTIDE SEQUENCE</scope>
    <source>
        <strain evidence="1">CBS 125425</strain>
    </source>
</reference>
<evidence type="ECO:0000313" key="1">
    <source>
        <dbReference type="EMBL" id="KAF2726589.1"/>
    </source>
</evidence>
<comment type="caution">
    <text evidence="1">The sequence shown here is derived from an EMBL/GenBank/DDBJ whole genome shotgun (WGS) entry which is preliminary data.</text>
</comment>
<dbReference type="Proteomes" id="UP000799444">
    <property type="component" value="Unassembled WGS sequence"/>
</dbReference>
<dbReference type="AlphaFoldDB" id="A0A9P4QKI3"/>
<protein>
    <submittedName>
        <fullName evidence="1">Uncharacterized protein</fullName>
    </submittedName>
</protein>
<gene>
    <name evidence="1" type="ORF">EJ04DRAFT_582578</name>
</gene>